<accession>A0A2N9M792</accession>
<feature type="domain" description="ASPIC/UnbV" evidence="3">
    <location>
        <begin position="508"/>
        <end position="574"/>
    </location>
</feature>
<name>A0A2N9M792_9BACT</name>
<organism evidence="4 5">
    <name type="scientific">Candidatus Sulfuritelmatomonas gaucii</name>
    <dbReference type="NCBI Taxonomy" id="2043161"/>
    <lineage>
        <taxon>Bacteria</taxon>
        <taxon>Pseudomonadati</taxon>
        <taxon>Acidobacteriota</taxon>
        <taxon>Terriglobia</taxon>
        <taxon>Terriglobales</taxon>
        <taxon>Acidobacteriaceae</taxon>
        <taxon>Candidatus Sulfuritelmatomonas</taxon>
    </lineage>
</organism>
<protein>
    <submittedName>
        <fullName evidence="4">ASPIC/UnbV</fullName>
    </submittedName>
</protein>
<dbReference type="InterPro" id="IPR011519">
    <property type="entry name" value="UnbV_ASPIC"/>
</dbReference>
<dbReference type="InterPro" id="IPR027039">
    <property type="entry name" value="Crtac1"/>
</dbReference>
<dbReference type="AlphaFoldDB" id="A0A2N9M792"/>
<evidence type="ECO:0000259" key="3">
    <source>
        <dbReference type="Pfam" id="PF07593"/>
    </source>
</evidence>
<proteinExistence type="predicted"/>
<dbReference type="Gene3D" id="2.130.10.130">
    <property type="entry name" value="Integrin alpha, N-terminal"/>
    <property type="match status" value="2"/>
</dbReference>
<dbReference type="InterPro" id="IPR013517">
    <property type="entry name" value="FG-GAP"/>
</dbReference>
<dbReference type="SUPFAM" id="SSF69318">
    <property type="entry name" value="Integrin alpha N-terminal domain"/>
    <property type="match status" value="1"/>
</dbReference>
<dbReference type="PANTHER" id="PTHR16026:SF0">
    <property type="entry name" value="CARTILAGE ACIDIC PROTEIN 1"/>
    <property type="match status" value="1"/>
</dbReference>
<dbReference type="InterPro" id="IPR028994">
    <property type="entry name" value="Integrin_alpha_N"/>
</dbReference>
<evidence type="ECO:0000256" key="2">
    <source>
        <dbReference type="SAM" id="SignalP"/>
    </source>
</evidence>
<dbReference type="Proteomes" id="UP000239735">
    <property type="component" value="Unassembled WGS sequence"/>
</dbReference>
<sequence length="601" mass="64727">MTVNPSLRSLLILPALSMLAIGPMFSQGMGHAITGPLPPGAKSPKCTNRPIPQLEDVTAKAGITFTHTSSKDKKYIFESMTGGVIIFDYDRDGWPDIYFTNAPSIKMALDGQSVLGALYHNNHDGTFTEITQKAGLTKPCLAMGGAVGDYDNDGWPDLYITCLGGNILYHNNGDGTFTDVTAKAGVADGRWSAGAAFGDYDGDGFVDLMVANYVDFHLNDLPQFGSSSYCKYRGVDVQCGPRGLKGAGDSLFHNNGDGTFTDVSKQAGVSDPNGYYGLGVIWSDFNNTGRPDIYITNDSTPKFLYRNLGNRKFEEIGYESGTALSNDGSEQASMGIAVGDYNHTGRPSLYVNNFENENPDLYRNDGDWNFSEVSFPSGLAVAALPWVKWGTAFVDLDNDGWLDLMTANGHVYPQVDMIPSDPGYRQPKLLSMNLGNGNFCDASDEAGPALEEKQVSRGLAVGDLFNDGNMDVVVNNLDGSPMILRNHGIPGRHWVSFELAGMKSNRLALNARVKIVAGGMTQTGEVHSGGSYLSQNDLRLHFGLGSATKIDSVEIRWPSGAVDHMGSLAADEFYSVLEGRGIVPADEIRPKPRKQAVPAGK</sequence>
<dbReference type="PANTHER" id="PTHR16026">
    <property type="entry name" value="CARTILAGE ACIDIC PROTEIN 1"/>
    <property type="match status" value="1"/>
</dbReference>
<dbReference type="Pfam" id="PF13517">
    <property type="entry name" value="FG-GAP_3"/>
    <property type="match status" value="2"/>
</dbReference>
<feature type="chain" id="PRO_5014860765" evidence="2">
    <location>
        <begin position="27"/>
        <end position="601"/>
    </location>
</feature>
<evidence type="ECO:0000256" key="1">
    <source>
        <dbReference type="ARBA" id="ARBA00022729"/>
    </source>
</evidence>
<reference evidence="5" key="1">
    <citation type="submission" date="2018-02" db="EMBL/GenBank/DDBJ databases">
        <authorList>
            <person name="Hausmann B."/>
        </authorList>
    </citation>
    <scope>NUCLEOTIDE SEQUENCE [LARGE SCALE GENOMIC DNA]</scope>
    <source>
        <strain evidence="5">Peat soil MAG SbA5</strain>
    </source>
</reference>
<dbReference type="OrthoDB" id="100785at2"/>
<keyword evidence="1 2" id="KW-0732">Signal</keyword>
<feature type="signal peptide" evidence="2">
    <location>
        <begin position="1"/>
        <end position="26"/>
    </location>
</feature>
<dbReference type="Pfam" id="PF07593">
    <property type="entry name" value="UnbV_ASPIC"/>
    <property type="match status" value="1"/>
</dbReference>
<evidence type="ECO:0000313" key="4">
    <source>
        <dbReference type="EMBL" id="SPE31339.1"/>
    </source>
</evidence>
<evidence type="ECO:0000313" key="5">
    <source>
        <dbReference type="Proteomes" id="UP000239735"/>
    </source>
</evidence>
<dbReference type="EMBL" id="OKRB01000150">
    <property type="protein sequence ID" value="SPE31339.1"/>
    <property type="molecule type" value="Genomic_DNA"/>
</dbReference>
<gene>
    <name evidence="4" type="ORF">SBA5_880007</name>
</gene>